<dbReference type="SUPFAM" id="SSF53901">
    <property type="entry name" value="Thiolase-like"/>
    <property type="match status" value="1"/>
</dbReference>
<dbReference type="PANTHER" id="PTHR45681:SF6">
    <property type="entry name" value="POLYKETIDE SYNTHASE 37"/>
    <property type="match status" value="1"/>
</dbReference>
<dbReference type="InterPro" id="IPR014031">
    <property type="entry name" value="Ketoacyl_synth_C"/>
</dbReference>
<evidence type="ECO:0000259" key="7">
    <source>
        <dbReference type="PROSITE" id="PS50075"/>
    </source>
</evidence>
<dbReference type="Gene3D" id="1.10.1200.10">
    <property type="entry name" value="ACP-like"/>
    <property type="match status" value="1"/>
</dbReference>
<dbReference type="CDD" id="cd02440">
    <property type="entry name" value="AdoMet_MTases"/>
    <property type="match status" value="1"/>
</dbReference>
<dbReference type="PROSITE" id="PS52004">
    <property type="entry name" value="KS3_2"/>
    <property type="match status" value="1"/>
</dbReference>
<feature type="active site" description="Proton donor; for dehydratase activity" evidence="6">
    <location>
        <position position="1499"/>
    </location>
</feature>
<dbReference type="InterPro" id="IPR001227">
    <property type="entry name" value="Ac_transferase_dom_sf"/>
</dbReference>
<dbReference type="InterPro" id="IPR014043">
    <property type="entry name" value="Acyl_transferase_dom"/>
</dbReference>
<gene>
    <name evidence="10" type="primary">PKS1</name>
</gene>
<name>A7KS61_9LECA</name>
<dbReference type="Pfam" id="PF16073">
    <property type="entry name" value="SAT"/>
    <property type="match status" value="1"/>
</dbReference>
<dbReference type="Gene3D" id="3.30.70.3290">
    <property type="match status" value="1"/>
</dbReference>
<dbReference type="SMART" id="SM01294">
    <property type="entry name" value="PKS_PP_betabranch"/>
    <property type="match status" value="1"/>
</dbReference>
<dbReference type="GO" id="GO:0006633">
    <property type="term" value="P:fatty acid biosynthetic process"/>
    <property type="evidence" value="ECO:0007669"/>
    <property type="project" value="InterPro"/>
</dbReference>
<dbReference type="InterPro" id="IPR020841">
    <property type="entry name" value="PKS_Beta-ketoAc_synthase_dom"/>
</dbReference>
<dbReference type="InterPro" id="IPR006162">
    <property type="entry name" value="Ppantetheine_attach_site"/>
</dbReference>
<keyword evidence="4" id="KW-0511">Multifunctional enzyme</keyword>
<evidence type="ECO:0000256" key="1">
    <source>
        <dbReference type="ARBA" id="ARBA00022450"/>
    </source>
</evidence>
<feature type="domain" description="PKS/mFAS DH" evidence="9">
    <location>
        <begin position="1281"/>
        <end position="1591"/>
    </location>
</feature>
<keyword evidence="3" id="KW-0808">Transferase</keyword>
<dbReference type="Gene3D" id="3.40.50.150">
    <property type="entry name" value="Vaccinia Virus protein VP39"/>
    <property type="match status" value="1"/>
</dbReference>
<evidence type="ECO:0000259" key="8">
    <source>
        <dbReference type="PROSITE" id="PS52004"/>
    </source>
</evidence>
<evidence type="ECO:0000259" key="9">
    <source>
        <dbReference type="PROSITE" id="PS52019"/>
    </source>
</evidence>
<dbReference type="InterPro" id="IPR013217">
    <property type="entry name" value="Methyltransf_12"/>
</dbReference>
<protein>
    <submittedName>
        <fullName evidence="10">Polyketide synthase</fullName>
    </submittedName>
</protein>
<dbReference type="SMART" id="SM00827">
    <property type="entry name" value="PKS_AT"/>
    <property type="match status" value="1"/>
</dbReference>
<dbReference type="Gene3D" id="3.10.129.110">
    <property type="entry name" value="Polyketide synthase dehydratase"/>
    <property type="match status" value="1"/>
</dbReference>
<dbReference type="PANTHER" id="PTHR45681">
    <property type="entry name" value="POLYKETIDE SYNTHASE 44-RELATED"/>
    <property type="match status" value="1"/>
</dbReference>
<dbReference type="InterPro" id="IPR016035">
    <property type="entry name" value="Acyl_Trfase/lysoPLipase"/>
</dbReference>
<dbReference type="PROSITE" id="PS52019">
    <property type="entry name" value="PKS_MFAS_DH"/>
    <property type="match status" value="1"/>
</dbReference>
<dbReference type="InterPro" id="IPR050444">
    <property type="entry name" value="Polyketide_Synthase"/>
</dbReference>
<evidence type="ECO:0000256" key="3">
    <source>
        <dbReference type="ARBA" id="ARBA00022679"/>
    </source>
</evidence>
<dbReference type="InterPro" id="IPR041068">
    <property type="entry name" value="HTH_51"/>
</dbReference>
<dbReference type="SUPFAM" id="SSF53335">
    <property type="entry name" value="S-adenosyl-L-methionine-dependent methyltransferases"/>
    <property type="match status" value="1"/>
</dbReference>
<evidence type="ECO:0000313" key="10">
    <source>
        <dbReference type="EMBL" id="ABS58604.1"/>
    </source>
</evidence>
<dbReference type="InterPro" id="IPR009081">
    <property type="entry name" value="PP-bd_ACP"/>
</dbReference>
<dbReference type="SUPFAM" id="SSF55048">
    <property type="entry name" value="Probable ACP-binding domain of malonyl-CoA ACP transacylase"/>
    <property type="match status" value="1"/>
</dbReference>
<dbReference type="PROSITE" id="PS00606">
    <property type="entry name" value="KS3_1"/>
    <property type="match status" value="1"/>
</dbReference>
<evidence type="ECO:0000256" key="2">
    <source>
        <dbReference type="ARBA" id="ARBA00022553"/>
    </source>
</evidence>
<dbReference type="InterPro" id="IPR049900">
    <property type="entry name" value="PKS_mFAS_DH"/>
</dbReference>
<feature type="active site" description="Proton acceptor; for dehydratase activity" evidence="6">
    <location>
        <position position="1316"/>
    </location>
</feature>
<dbReference type="Pfam" id="PF18558">
    <property type="entry name" value="HTH_51"/>
    <property type="match status" value="1"/>
</dbReference>
<dbReference type="Gene3D" id="3.40.47.10">
    <property type="match status" value="1"/>
</dbReference>
<dbReference type="Pfam" id="PF00109">
    <property type="entry name" value="ketoacyl-synt"/>
    <property type="match status" value="1"/>
</dbReference>
<dbReference type="SUPFAM" id="SSF47336">
    <property type="entry name" value="ACP-like"/>
    <property type="match status" value="1"/>
</dbReference>
<keyword evidence="2" id="KW-0597">Phosphoprotein</keyword>
<evidence type="ECO:0000256" key="4">
    <source>
        <dbReference type="ARBA" id="ARBA00023268"/>
    </source>
</evidence>
<accession>A7KS61</accession>
<dbReference type="InterPro" id="IPR016036">
    <property type="entry name" value="Malonyl_transacylase_ACP-bd"/>
</dbReference>
<dbReference type="InterPro" id="IPR029063">
    <property type="entry name" value="SAM-dependent_MTases_sf"/>
</dbReference>
<proteinExistence type="predicted"/>
<sequence>MGDIQTSQAPLGTTLLLFGPQALSFSEESVSQLRIALLGLPMNQWILETVAGLAGHWTDVSENNPSIRVTHGAVLLQDLTDWLRTGKLSQASFPLPNILLTPLVVITHLVQYLGYLDSIQPGSDNREDHHGVFKNDVETLGFCTGLLSALAVSSSANQVDLEQHGAAVIRLAMLIGAVVDAREDAAGPHETSKSFSLAWNSSETETGLTRILKSFPEAYLSVLYDKNRVTLTTPMSAASAILQQLNEVGVIAKEVGLRGRFHCESYRGDVETLIGYCDSHSAFQLPDASSLVVPTRSTSDGDYLETGSLHRFALRSILVEQCNWYQTFVALQPSRFTHEDSLIATFGPERCVPPTLLPQYDHRLVHVASLSVASKPSPIYNDALAQNGIAVIGMACNVSGASDVEEFWELLCAGKSQHTEVPPSRFGFETLWRKPDPKRKWYGNFIQDHDAFDHKFFKKSPREMASTDPQHRLMLQTAYQAVEQSGYFGSSDRDKHIGCWLGVGLVDYENNIACYPANAYSATGNLKSFVAGKISHYFGWTGPSLTIDTACSSSSVAVHSACKAILGGECVGALAGGVNIMTHPQWFENLAGASFLSPTGQCKPFDEKADGYCRGEGVGAVFLKKFSAAVADGDQILGCISASSVYQNQNCTPITVPNADSLSGLFSDITRQAGLERKHISVVEAHGTGTSVGDPAEYDGICRVFGGLGSLSLGSVKGFVGHTESASGIIALIKVLLMISKGFIPPQASFKSINPAIKASPRDKIEIPTRLKPWSIDFRAALINNYGASGSNASMIVTQAPASTVLHGKETRHSGRKFPFWFSGFDEKSLQAYSTRFRLFLRTQMLAKELDIETLSFQVARQSNRTLSHSLIFSCSSVNELEQKLTKFEAGDKSIIAAARPAPRPVVLCFGGQISTFIGLDRQVYESTKILRSHLDHCDVVCHSMGFQGLYPEIFQKSPVQDIVKLQTLLFAIQYSCAMSWIDCGIEVAAVVGHSFGELTALCISGVLSLEDALKMVVGRACLIDARWGDEKGSMIAVEADLEDVKRLLSESCKLCPEEPALTIACYNGPRSFTVAGTTKAVDVAAEVAVGSSLKAKKLNVTNAFHSTLVEPLMADLERLGKGLIFRQPLIPMEMATETASTDKLTAAFLPNHMRNPVYFNAAVQRLSQRYASCIWLEAGSNSTITTMASRALGPSSSSFFQSININTESSFQFLIDSTMNLWRAGLDVSFWPHHSVQTREYALLLLPPYQFEKSKHWMELKNPQEAVAVPVAQPQVLDVPKGLWSLVSNLDDKPTSIRYQINTMTEKFKDYVSGHKIAQTAVVCPTTLQLDIAIDALMSLRPDFTDLSFQPQLQGMDSHTPMALDLSRSVWLDAEINDIDGLVWDWKMISDDGKDGSKPTLHVSGRIVFRAAKDSQVHKDFARYERLVGRQRCLRLLESSNADEVIQGRNVYKAFAEIIEYADLYKGVQKIVSEGDESAGRIVKRYTGETWLDIGLADSFWQVGAIFVNCMTDRAASDMYISNRIDEWIRSPKLRADTKRPEVWEVFASHHRSSDKEFISDIFVFDPRDGALLEVILGIRYQKVSKASFGKILSRLSGAGKGTEAAPSLPTSTETFNFVEPSVAAPTTNPPIKALVPEKKKQSSGSNISSRVRELLCDMSGLDADQIKDDSDLVEMGIDSLMGMELAHEVEVAFKCTLETSQLMDLTDFKSLINCIQTTLGQSDDGAADEEQISGIEEEMSTAKVNGDAAHVNGFTTPASGASSTDEENELPRTVILETFRKSKEATDDIIVEQKLGNYVDSVLPRSTELCIAHIIDAFEELGCSLRTMKPGQQLPQIDYLPRHEKFVKFVYNLLEKEARLIDVDGSRFTRTAILPPAKSAKVLLQDLIRTSSDHASDHRLTYLTGARLADCLTGKADALQLIFGSVEGKAIATDMYGKSPINVVWIEQMADFLKQLFSEIPKIGETINILEMGAGTGGTTAKMMKVLASLGIPVRYTVTDVSSSLVAAARKRFKQYSFVDCRTLDIEKPAAADLLQSQHIIIATNCVHATHSLANSLKNIHDILRPDGFLMMLEMTEPLPWVDLIFGLVEGWWLFDDGRQHALAPPSVWETTLQAVGYGHVDWTEGELPEASIQRIIIALASGPRYERMLNLQRHLQSPAAD</sequence>
<dbReference type="InterPro" id="IPR016039">
    <property type="entry name" value="Thiolase-like"/>
</dbReference>
<dbReference type="SUPFAM" id="SSF52151">
    <property type="entry name" value="FabD/lysophospholipase-like"/>
    <property type="match status" value="1"/>
</dbReference>
<dbReference type="GO" id="GO:0004315">
    <property type="term" value="F:3-oxoacyl-[acyl-carrier-protein] synthase activity"/>
    <property type="evidence" value="ECO:0007669"/>
    <property type="project" value="InterPro"/>
</dbReference>
<feature type="region of interest" description="N-terminal hotdog fold" evidence="6">
    <location>
        <begin position="1281"/>
        <end position="1415"/>
    </location>
</feature>
<dbReference type="Gene3D" id="3.40.366.10">
    <property type="entry name" value="Malonyl-Coenzyme A Acyl Carrier Protein, domain 2"/>
    <property type="match status" value="2"/>
</dbReference>
<dbReference type="Pfam" id="PF02801">
    <property type="entry name" value="Ketoacyl-synt_C"/>
    <property type="match status" value="1"/>
</dbReference>
<dbReference type="InterPro" id="IPR014030">
    <property type="entry name" value="Ketoacyl_synth_N"/>
</dbReference>
<organism evidence="10">
    <name type="scientific">Xanthoparmelia semiviridis</name>
    <dbReference type="NCBI Taxonomy" id="172613"/>
    <lineage>
        <taxon>Eukaryota</taxon>
        <taxon>Fungi</taxon>
        <taxon>Dikarya</taxon>
        <taxon>Ascomycota</taxon>
        <taxon>Pezizomycotina</taxon>
        <taxon>Lecanoromycetes</taxon>
        <taxon>OSLEUM clade</taxon>
        <taxon>Lecanoromycetidae</taxon>
        <taxon>Lecanorales</taxon>
        <taxon>Lecanorineae</taxon>
        <taxon>Parmeliaceae</taxon>
        <taxon>Xanthoparmelia</taxon>
    </lineage>
</organism>
<keyword evidence="5" id="KW-0012">Acyltransferase</keyword>
<dbReference type="InterPro" id="IPR036736">
    <property type="entry name" value="ACP-like_sf"/>
</dbReference>
<dbReference type="EMBL" id="EF547512">
    <property type="protein sequence ID" value="ABS58604.1"/>
    <property type="molecule type" value="Genomic_DNA"/>
</dbReference>
<dbReference type="CDD" id="cd00833">
    <property type="entry name" value="PKS"/>
    <property type="match status" value="1"/>
</dbReference>
<feature type="domain" description="Ketosynthase family 3 (KS3)" evidence="8">
    <location>
        <begin position="386"/>
        <end position="799"/>
    </location>
</feature>
<dbReference type="Pfam" id="PF08242">
    <property type="entry name" value="Methyltransf_12"/>
    <property type="match status" value="1"/>
</dbReference>
<keyword evidence="1" id="KW-0596">Phosphopantetheine</keyword>
<dbReference type="BioCyc" id="MetaCyc:MONOMER-21838"/>
<dbReference type="SMART" id="SM00825">
    <property type="entry name" value="PKS_KS"/>
    <property type="match status" value="1"/>
</dbReference>
<evidence type="ECO:0000256" key="6">
    <source>
        <dbReference type="PROSITE-ProRule" id="PRU01363"/>
    </source>
</evidence>
<dbReference type="InterPro" id="IPR032088">
    <property type="entry name" value="SAT"/>
</dbReference>
<dbReference type="Pfam" id="PF00698">
    <property type="entry name" value="Acyl_transf_1"/>
    <property type="match status" value="1"/>
</dbReference>
<dbReference type="InterPro" id="IPR042104">
    <property type="entry name" value="PKS_dehydratase_sf"/>
</dbReference>
<feature type="domain" description="Carrier" evidence="7">
    <location>
        <begin position="1647"/>
        <end position="1721"/>
    </location>
</feature>
<dbReference type="PROSITE" id="PS50075">
    <property type="entry name" value="CARRIER"/>
    <property type="match status" value="1"/>
</dbReference>
<dbReference type="Pfam" id="PF00550">
    <property type="entry name" value="PP-binding"/>
    <property type="match status" value="1"/>
</dbReference>
<reference evidence="10" key="1">
    <citation type="journal article" date="2007" name="Mycol. Res.">
        <title>Cloning and sequence characterization of a non-reducing polyketide synthase gene from the lichen Xanthoparmelia semiviridis.</title>
        <authorList>
            <person name="Chooi Y.-H."/>
            <person name="Stalker D.M."/>
            <person name="Davis M.A."/>
            <person name="Fujii I."/>
            <person name="Elix J.A."/>
            <person name="Louwhoff S.H.J.J."/>
            <person name="Lawrie A.C."/>
        </authorList>
    </citation>
    <scope>NUCLEOTIDE SEQUENCE</scope>
</reference>
<dbReference type="PROSITE" id="PS00012">
    <property type="entry name" value="PHOSPHOPANTETHEINE"/>
    <property type="match status" value="1"/>
</dbReference>
<evidence type="ECO:0000256" key="5">
    <source>
        <dbReference type="ARBA" id="ARBA00023315"/>
    </source>
</evidence>
<dbReference type="InterPro" id="IPR018201">
    <property type="entry name" value="Ketoacyl_synth_AS"/>
</dbReference>
<feature type="region of interest" description="C-terminal hotdog fold" evidence="6">
    <location>
        <begin position="1443"/>
        <end position="1591"/>
    </location>
</feature>